<dbReference type="InterPro" id="IPR006059">
    <property type="entry name" value="SBP"/>
</dbReference>
<dbReference type="AlphaFoldDB" id="A0A2M8LTS6"/>
<dbReference type="Gene3D" id="3.40.190.10">
    <property type="entry name" value="Periplasmic binding protein-like II"/>
    <property type="match status" value="2"/>
</dbReference>
<feature type="region of interest" description="Disordered" evidence="1">
    <location>
        <begin position="1"/>
        <end position="42"/>
    </location>
</feature>
<dbReference type="EMBL" id="PGGW01000066">
    <property type="protein sequence ID" value="PJE95363.1"/>
    <property type="molecule type" value="Genomic_DNA"/>
</dbReference>
<accession>A0A2M8LTS6</accession>
<protein>
    <submittedName>
        <fullName evidence="2">ABC transporter substrate-binding protein</fullName>
    </submittedName>
</protein>
<name>A0A2M8LTS6_9ACTN</name>
<dbReference type="PANTHER" id="PTHR43649:SF12">
    <property type="entry name" value="DIACETYLCHITOBIOSE BINDING PROTEIN DASA"/>
    <property type="match status" value="1"/>
</dbReference>
<dbReference type="Proteomes" id="UP000230407">
    <property type="component" value="Unassembled WGS sequence"/>
</dbReference>
<dbReference type="PANTHER" id="PTHR43649">
    <property type="entry name" value="ARABINOSE-BINDING PROTEIN-RELATED"/>
    <property type="match status" value="1"/>
</dbReference>
<dbReference type="Pfam" id="PF01547">
    <property type="entry name" value="SBP_bac_1"/>
    <property type="match status" value="1"/>
</dbReference>
<organism evidence="2 3">
    <name type="scientific">Streptomyces carminius</name>
    <dbReference type="NCBI Taxonomy" id="2665496"/>
    <lineage>
        <taxon>Bacteria</taxon>
        <taxon>Bacillati</taxon>
        <taxon>Actinomycetota</taxon>
        <taxon>Actinomycetes</taxon>
        <taxon>Kitasatosporales</taxon>
        <taxon>Streptomycetaceae</taxon>
        <taxon>Streptomyces</taxon>
    </lineage>
</organism>
<keyword evidence="3" id="KW-1185">Reference proteome</keyword>
<dbReference type="InterPro" id="IPR050490">
    <property type="entry name" value="Bact_solute-bd_prot1"/>
</dbReference>
<evidence type="ECO:0000256" key="1">
    <source>
        <dbReference type="SAM" id="MobiDB-lite"/>
    </source>
</evidence>
<sequence>MCRRWDQPADRGPVPRTLPGLLRRPAPGAEGRGGEGGDGRRTVRHTVGRRGAAAAACLLTLSLATACENGESVTAPPPTGDASGTITVASGLDLTAGGGVRQRLIAEWNHRNPEHRAELVELSGDADEQRSQLLGALQSGSTSYDVVNLDVTWVPEFAEAGLISPLDGEIDLGDFIDRVADTATWKGNLYSVPFNSDVGLLYYRQDYLKGAGIPHLRGANAGWSWDDLGDTIDTLDKQEGLPASYLNGWTSQLDSYEGLTVNVIEAFASAGVRLTDEEGRYTADESELREGLDSLRDRAGEKRLLPRALESNEADSLADFAAGRTAFLRHWPYAYGVLRGALPKGSFDVTRLPGRAALGGQNLAVAADSPRGRWALKLIEFLTGPESERCLLEAGFAATRESAYSDSSVTCELADGAADGTEGGTPASLEEGEEVRPVPVDAAGRPVYASELHDALTEAESRPRTPYYGALTQVLQSHVHRWLERDFRDPGAVADSLDRELREVLKGH</sequence>
<feature type="compositionally biased region" description="Basic and acidic residues" evidence="1">
    <location>
        <begin position="32"/>
        <end position="41"/>
    </location>
</feature>
<gene>
    <name evidence="2" type="ORF">CUT44_24080</name>
</gene>
<proteinExistence type="predicted"/>
<comment type="caution">
    <text evidence="2">The sequence shown here is derived from an EMBL/GenBank/DDBJ whole genome shotgun (WGS) entry which is preliminary data.</text>
</comment>
<dbReference type="SUPFAM" id="SSF53850">
    <property type="entry name" value="Periplasmic binding protein-like II"/>
    <property type="match status" value="1"/>
</dbReference>
<reference evidence="2 3" key="1">
    <citation type="submission" date="2017-11" db="EMBL/GenBank/DDBJ databases">
        <title>Streptomyces carmine sp. nov., a novel actinomycete isolated from Sophora alopecuroides in Xinjiang, China.</title>
        <authorList>
            <person name="Wang Y."/>
            <person name="Luo X."/>
            <person name="Wan C."/>
            <person name="Zhang L."/>
        </authorList>
    </citation>
    <scope>NUCLEOTIDE SEQUENCE [LARGE SCALE GENOMIC DNA]</scope>
    <source>
        <strain evidence="2 3">TRM SA0054</strain>
    </source>
</reference>
<evidence type="ECO:0000313" key="3">
    <source>
        <dbReference type="Proteomes" id="UP000230407"/>
    </source>
</evidence>
<evidence type="ECO:0000313" key="2">
    <source>
        <dbReference type="EMBL" id="PJE95363.1"/>
    </source>
</evidence>